<reference evidence="2 3" key="1">
    <citation type="submission" date="2016-10" db="EMBL/GenBank/DDBJ databases">
        <authorList>
            <person name="de Groot N.N."/>
        </authorList>
    </citation>
    <scope>NUCLEOTIDE SEQUENCE [LARGE SCALE GENOMIC DNA]</scope>
    <source>
        <strain evidence="2 3">DSM 18978</strain>
    </source>
</reference>
<organism evidence="2 3">
    <name type="scientific">Alkaliphilus peptidifermentans DSM 18978</name>
    <dbReference type="NCBI Taxonomy" id="1120976"/>
    <lineage>
        <taxon>Bacteria</taxon>
        <taxon>Bacillati</taxon>
        <taxon>Bacillota</taxon>
        <taxon>Clostridia</taxon>
        <taxon>Peptostreptococcales</taxon>
        <taxon>Natronincolaceae</taxon>
        <taxon>Alkaliphilus</taxon>
    </lineage>
</organism>
<name>A0A1G5K8X4_9FIRM</name>
<dbReference type="RefSeq" id="WP_091545721.1">
    <property type="nucleotide sequence ID" value="NZ_FMUS01000025.1"/>
</dbReference>
<dbReference type="GO" id="GO:0016740">
    <property type="term" value="F:transferase activity"/>
    <property type="evidence" value="ECO:0007669"/>
    <property type="project" value="UniProtKB-KW"/>
</dbReference>
<feature type="domain" description="Gamma-glutamylcyclotransferase AIG2-like" evidence="1">
    <location>
        <begin position="5"/>
        <end position="132"/>
    </location>
</feature>
<protein>
    <submittedName>
        <fullName evidence="2">Uncharacterized conserved protein YtfP, gamma-glutamylcyclotransferase (GGCT)/AIG2-like family</fullName>
    </submittedName>
</protein>
<dbReference type="Proteomes" id="UP000198636">
    <property type="component" value="Unassembled WGS sequence"/>
</dbReference>
<dbReference type="InterPro" id="IPR009288">
    <property type="entry name" value="AIG2-like_dom"/>
</dbReference>
<sequence length="137" mass="16437">MIQKLFVYGSLMENFYNYNRYLKGKVLTRNHVRTRGALYHLIDKGYPAMIEGNDFIYGELIEVEDWGNTLRDLDTLENYYGERNINNEYNRVLIEVETIKGEHKGSAYTYKYSKQIKDTFNALYIPYGDWRRYMQVL</sequence>
<dbReference type="OrthoDB" id="8538589at2"/>
<evidence type="ECO:0000313" key="3">
    <source>
        <dbReference type="Proteomes" id="UP000198636"/>
    </source>
</evidence>
<dbReference type="InterPro" id="IPR036568">
    <property type="entry name" value="GGCT-like_sf"/>
</dbReference>
<dbReference type="AlphaFoldDB" id="A0A1G5K8X4"/>
<evidence type="ECO:0000259" key="1">
    <source>
        <dbReference type="Pfam" id="PF06094"/>
    </source>
</evidence>
<evidence type="ECO:0000313" key="2">
    <source>
        <dbReference type="EMBL" id="SCY96977.1"/>
    </source>
</evidence>
<dbReference type="SUPFAM" id="SSF110857">
    <property type="entry name" value="Gamma-glutamyl cyclotransferase-like"/>
    <property type="match status" value="1"/>
</dbReference>
<dbReference type="CDD" id="cd06661">
    <property type="entry name" value="GGCT_like"/>
    <property type="match status" value="1"/>
</dbReference>
<keyword evidence="2" id="KW-0808">Transferase</keyword>
<gene>
    <name evidence="2" type="ORF">SAMN03080606_03312</name>
</gene>
<dbReference type="Pfam" id="PF06094">
    <property type="entry name" value="GGACT"/>
    <property type="match status" value="1"/>
</dbReference>
<dbReference type="STRING" id="1120976.SAMN03080606_03312"/>
<dbReference type="InterPro" id="IPR013024">
    <property type="entry name" value="GGCT-like"/>
</dbReference>
<proteinExistence type="predicted"/>
<dbReference type="EMBL" id="FMUS01000025">
    <property type="protein sequence ID" value="SCY96977.1"/>
    <property type="molecule type" value="Genomic_DNA"/>
</dbReference>
<keyword evidence="3" id="KW-1185">Reference proteome</keyword>
<accession>A0A1G5K8X4</accession>
<dbReference type="Gene3D" id="3.10.490.10">
    <property type="entry name" value="Gamma-glutamyl cyclotransferase-like"/>
    <property type="match status" value="1"/>
</dbReference>